<organism evidence="2 3">
    <name type="scientific">Trifolium subterraneum</name>
    <name type="common">Subterranean clover</name>
    <dbReference type="NCBI Taxonomy" id="3900"/>
    <lineage>
        <taxon>Eukaryota</taxon>
        <taxon>Viridiplantae</taxon>
        <taxon>Streptophyta</taxon>
        <taxon>Embryophyta</taxon>
        <taxon>Tracheophyta</taxon>
        <taxon>Spermatophyta</taxon>
        <taxon>Magnoliopsida</taxon>
        <taxon>eudicotyledons</taxon>
        <taxon>Gunneridae</taxon>
        <taxon>Pentapetalae</taxon>
        <taxon>rosids</taxon>
        <taxon>fabids</taxon>
        <taxon>Fabales</taxon>
        <taxon>Fabaceae</taxon>
        <taxon>Papilionoideae</taxon>
        <taxon>50 kb inversion clade</taxon>
        <taxon>NPAAA clade</taxon>
        <taxon>Hologalegina</taxon>
        <taxon>IRL clade</taxon>
        <taxon>Trifolieae</taxon>
        <taxon>Trifolium</taxon>
    </lineage>
</organism>
<dbReference type="OrthoDB" id="1436790at2759"/>
<dbReference type="Proteomes" id="UP000242715">
    <property type="component" value="Unassembled WGS sequence"/>
</dbReference>
<dbReference type="Pfam" id="PF13966">
    <property type="entry name" value="zf-RVT"/>
    <property type="match status" value="1"/>
</dbReference>
<evidence type="ECO:0000313" key="2">
    <source>
        <dbReference type="EMBL" id="GAU31563.1"/>
    </source>
</evidence>
<proteinExistence type="predicted"/>
<name>A0A2Z6MPC2_TRISU</name>
<evidence type="ECO:0000313" key="3">
    <source>
        <dbReference type="Proteomes" id="UP000242715"/>
    </source>
</evidence>
<accession>A0A2Z6MPC2</accession>
<feature type="domain" description="Reverse transcriptase zinc-binding" evidence="1">
    <location>
        <begin position="113"/>
        <end position="175"/>
    </location>
</feature>
<evidence type="ECO:0000259" key="1">
    <source>
        <dbReference type="Pfam" id="PF13966"/>
    </source>
</evidence>
<gene>
    <name evidence="2" type="ORF">TSUD_333390</name>
</gene>
<keyword evidence="3" id="KW-1185">Reference proteome</keyword>
<dbReference type="AlphaFoldDB" id="A0A2Z6MPC2"/>
<dbReference type="InterPro" id="IPR026960">
    <property type="entry name" value="RVT-Znf"/>
</dbReference>
<protein>
    <recommendedName>
        <fullName evidence="1">Reverse transcriptase zinc-binding domain-containing protein</fullName>
    </recommendedName>
</protein>
<sequence length="218" mass="23757">MVFPGGRSAAGDLLPTTVLVAGAPLRPPCRSPELRRPPPENHISPTWATAAASALRCKVGRVPFLYLGLPIGGDPRRLSFWEPLPQAQTSDAWQWQPDPVTGYSVRGAYQLLTSQVPLKVSIFAWRLLRDRLPTKANLVTRGIIPPEAHYCVTGCGGIETAQHLFFTCGTFGSLWWSQGAKVFFAVALSCLCMGVMDRKISSPFQQLNKNIISIVGQG</sequence>
<dbReference type="EMBL" id="DF973459">
    <property type="protein sequence ID" value="GAU31563.1"/>
    <property type="molecule type" value="Genomic_DNA"/>
</dbReference>
<reference evidence="3" key="1">
    <citation type="journal article" date="2017" name="Front. Plant Sci.">
        <title>Climate Clever Clovers: New Paradigm to Reduce the Environmental Footprint of Ruminants by Breeding Low Methanogenic Forages Utilizing Haplotype Variation.</title>
        <authorList>
            <person name="Kaur P."/>
            <person name="Appels R."/>
            <person name="Bayer P.E."/>
            <person name="Keeble-Gagnere G."/>
            <person name="Wang J."/>
            <person name="Hirakawa H."/>
            <person name="Shirasawa K."/>
            <person name="Vercoe P."/>
            <person name="Stefanova K."/>
            <person name="Durmic Z."/>
            <person name="Nichols P."/>
            <person name="Revell C."/>
            <person name="Isobe S.N."/>
            <person name="Edwards D."/>
            <person name="Erskine W."/>
        </authorList>
    </citation>
    <scope>NUCLEOTIDE SEQUENCE [LARGE SCALE GENOMIC DNA]</scope>
    <source>
        <strain evidence="3">cv. Daliak</strain>
    </source>
</reference>